<sequence length="149" mass="16589">MQPGECFISLIGGASIFQGESRYMCVCFCEQNKAFVVEALPASLAEIGAVGGFELIIDLVNSYGGKRIYLPTRAARFFDMTGLDVPSVVYQHWRDIADVNGQLDIPSSWGLFLSLRRAAIRVAVARKWPPEMLHATFGVSRRQLKAYRN</sequence>
<dbReference type="RefSeq" id="WP_232135707.1">
    <property type="nucleotide sequence ID" value="NZ_CP089507.1"/>
</dbReference>
<reference evidence="1" key="2">
    <citation type="journal article" date="2022" name="Syst. Appl. Microbiol.">
        <title>Physiological and genomic characterisation of Luteimonas fraxinea sp. nov., a bacterial species associated with trees tolerant to ash dieback.</title>
        <authorList>
            <person name="Ulrich K."/>
            <person name="Becker R."/>
            <person name="Behrendt U."/>
            <person name="Kube M."/>
            <person name="Schneck V."/>
            <person name="Ulrich A."/>
        </authorList>
    </citation>
    <scope>NUCLEOTIDE SEQUENCE</scope>
    <source>
        <strain evidence="1">A1P009</strain>
    </source>
</reference>
<proteinExistence type="predicted"/>
<comment type="caution">
    <text evidence="1">The sequence shown here is derived from an EMBL/GenBank/DDBJ whole genome shotgun (WGS) entry which is preliminary data.</text>
</comment>
<reference evidence="1" key="1">
    <citation type="submission" date="2021-12" db="EMBL/GenBank/DDBJ databases">
        <authorList>
            <person name="Ulrich A."/>
        </authorList>
    </citation>
    <scope>NUCLEOTIDE SEQUENCE</scope>
    <source>
        <strain evidence="1">A1P009</strain>
    </source>
</reference>
<accession>A0ABS8UCK0</accession>
<dbReference type="Proteomes" id="UP001430360">
    <property type="component" value="Unassembled WGS sequence"/>
</dbReference>
<organism evidence="1 2">
    <name type="scientific">Luteimonas fraxinea</name>
    <dbReference type="NCBI Taxonomy" id="2901869"/>
    <lineage>
        <taxon>Bacteria</taxon>
        <taxon>Pseudomonadati</taxon>
        <taxon>Pseudomonadota</taxon>
        <taxon>Gammaproteobacteria</taxon>
        <taxon>Lysobacterales</taxon>
        <taxon>Lysobacteraceae</taxon>
        <taxon>Luteimonas</taxon>
    </lineage>
</organism>
<evidence type="ECO:0000313" key="2">
    <source>
        <dbReference type="Proteomes" id="UP001430360"/>
    </source>
</evidence>
<protein>
    <submittedName>
        <fullName evidence="1">Uncharacterized protein</fullName>
    </submittedName>
</protein>
<evidence type="ECO:0000313" key="1">
    <source>
        <dbReference type="EMBL" id="MCD9096794.1"/>
    </source>
</evidence>
<gene>
    <name evidence="1" type="ORF">LTT95_07540</name>
</gene>
<keyword evidence="2" id="KW-1185">Reference proteome</keyword>
<dbReference type="EMBL" id="JAJQKU010000002">
    <property type="protein sequence ID" value="MCD9096794.1"/>
    <property type="molecule type" value="Genomic_DNA"/>
</dbReference>
<name>A0ABS8UCK0_9GAMM</name>